<feature type="region of interest" description="Disordered" evidence="1">
    <location>
        <begin position="19"/>
        <end position="52"/>
    </location>
</feature>
<organism evidence="2 3">
    <name type="scientific">Pararge aegeria aegeria</name>
    <dbReference type="NCBI Taxonomy" id="348720"/>
    <lineage>
        <taxon>Eukaryota</taxon>
        <taxon>Metazoa</taxon>
        <taxon>Ecdysozoa</taxon>
        <taxon>Arthropoda</taxon>
        <taxon>Hexapoda</taxon>
        <taxon>Insecta</taxon>
        <taxon>Pterygota</taxon>
        <taxon>Neoptera</taxon>
        <taxon>Endopterygota</taxon>
        <taxon>Lepidoptera</taxon>
        <taxon>Glossata</taxon>
        <taxon>Ditrysia</taxon>
        <taxon>Papilionoidea</taxon>
        <taxon>Nymphalidae</taxon>
        <taxon>Satyrinae</taxon>
        <taxon>Satyrini</taxon>
        <taxon>Parargina</taxon>
        <taxon>Pararge</taxon>
    </lineage>
</organism>
<reference evidence="2" key="1">
    <citation type="submission" date="2022-03" db="EMBL/GenBank/DDBJ databases">
        <authorList>
            <person name="Lindestad O."/>
        </authorList>
    </citation>
    <scope>NUCLEOTIDE SEQUENCE</scope>
</reference>
<name>A0A8S4QNX1_9NEOP</name>
<comment type="caution">
    <text evidence="2">The sequence shown here is derived from an EMBL/GenBank/DDBJ whole genome shotgun (WGS) entry which is preliminary data.</text>
</comment>
<evidence type="ECO:0000256" key="1">
    <source>
        <dbReference type="SAM" id="MobiDB-lite"/>
    </source>
</evidence>
<dbReference type="AlphaFoldDB" id="A0A8S4QNX1"/>
<dbReference type="OrthoDB" id="6927080at2759"/>
<gene>
    <name evidence="2" type="primary">jg177</name>
    <name evidence="2" type="ORF">PAEG_LOCUS4305</name>
</gene>
<accession>A0A8S4QNX1</accession>
<dbReference type="Proteomes" id="UP000838756">
    <property type="component" value="Unassembled WGS sequence"/>
</dbReference>
<keyword evidence="3" id="KW-1185">Reference proteome</keyword>
<sequence length="70" mass="7954">MFSGFKLAKQKGKEEVYCYRSVKSKPPRTPSLSRKQQRRDPLDGKPSPISRAKQACKEHILQHVALCPST</sequence>
<dbReference type="EMBL" id="CAKXAJ010014657">
    <property type="protein sequence ID" value="CAH2216248.1"/>
    <property type="molecule type" value="Genomic_DNA"/>
</dbReference>
<evidence type="ECO:0000313" key="3">
    <source>
        <dbReference type="Proteomes" id="UP000838756"/>
    </source>
</evidence>
<evidence type="ECO:0000313" key="2">
    <source>
        <dbReference type="EMBL" id="CAH2216248.1"/>
    </source>
</evidence>
<protein>
    <submittedName>
        <fullName evidence="2">Jg177 protein</fullName>
    </submittedName>
</protein>
<proteinExistence type="predicted"/>